<protein>
    <recommendedName>
        <fullName evidence="5">Glutamate--cysteine ligase EgtA</fullName>
        <ecNumber evidence="5">6.3.2.2</ecNumber>
    </recommendedName>
    <alternativeName>
        <fullName evidence="5">Gamma-glutamylcysteine synthase</fullName>
        <shortName evidence="5">GCS</shortName>
        <shortName evidence="5">Gamma-ECS</shortName>
    </alternativeName>
</protein>
<evidence type="ECO:0000256" key="1">
    <source>
        <dbReference type="ARBA" id="ARBA00022598"/>
    </source>
</evidence>
<dbReference type="Proteomes" id="UP000722989">
    <property type="component" value="Unassembled WGS sequence"/>
</dbReference>
<reference evidence="8 9" key="1">
    <citation type="submission" date="2020-03" db="EMBL/GenBank/DDBJ databases">
        <title>WGS of the type strain of Planosporangium spp.</title>
        <authorList>
            <person name="Thawai C."/>
        </authorList>
    </citation>
    <scope>NUCLEOTIDE SEQUENCE [LARGE SCALE GENOMIC DNA]</scope>
    <source>
        <strain evidence="8 9">TBRC 5610</strain>
    </source>
</reference>
<keyword evidence="9" id="KW-1185">Reference proteome</keyword>
<dbReference type="EC" id="6.3.2.2" evidence="5"/>
<comment type="caution">
    <text evidence="8">The sequence shown here is derived from an EMBL/GenBank/DDBJ whole genome shotgun (WGS) entry which is preliminary data.</text>
</comment>
<dbReference type="Gene3D" id="3.30.590.20">
    <property type="match status" value="1"/>
</dbReference>
<feature type="region of interest" description="Disordered" evidence="7">
    <location>
        <begin position="64"/>
        <end position="86"/>
    </location>
</feature>
<evidence type="ECO:0000256" key="6">
    <source>
        <dbReference type="PIRNR" id="PIRNR017901"/>
    </source>
</evidence>
<organism evidence="8 9">
    <name type="scientific">Planosporangium thailandense</name>
    <dbReference type="NCBI Taxonomy" id="765197"/>
    <lineage>
        <taxon>Bacteria</taxon>
        <taxon>Bacillati</taxon>
        <taxon>Actinomycetota</taxon>
        <taxon>Actinomycetes</taxon>
        <taxon>Micromonosporales</taxon>
        <taxon>Micromonosporaceae</taxon>
        <taxon>Planosporangium</taxon>
    </lineage>
</organism>
<dbReference type="HAMAP" id="MF_02034">
    <property type="entry name" value="EgtA"/>
    <property type="match status" value="1"/>
</dbReference>
<comment type="similarity">
    <text evidence="5 6">Belongs to the glutamate--cysteine ligase type 2 family. EgtA subfamily.</text>
</comment>
<comment type="function">
    <text evidence="5">Catalyzes the synthesis of gamma-glutamylcysteine (gamma-GC). This compound is used as substrate for the biosynthesis of the low-molecular thiol compound ergothioneine.</text>
</comment>
<dbReference type="PIRSF" id="PIRSF017901">
    <property type="entry name" value="GCL"/>
    <property type="match status" value="1"/>
</dbReference>
<evidence type="ECO:0000256" key="4">
    <source>
        <dbReference type="ARBA" id="ARBA00048819"/>
    </source>
</evidence>
<keyword evidence="2 5" id="KW-0547">Nucleotide-binding</keyword>
<dbReference type="Pfam" id="PF04107">
    <property type="entry name" value="GCS2"/>
    <property type="match status" value="1"/>
</dbReference>
<dbReference type="PANTHER" id="PTHR34378">
    <property type="entry name" value="GLUTAMATE--CYSTEINE LIGASE, CHLOROPLASTIC"/>
    <property type="match status" value="1"/>
</dbReference>
<evidence type="ECO:0000256" key="5">
    <source>
        <dbReference type="HAMAP-Rule" id="MF_02034"/>
    </source>
</evidence>
<dbReference type="NCBIfam" id="TIGR03444">
    <property type="entry name" value="EgtA_Cys_ligase"/>
    <property type="match status" value="1"/>
</dbReference>
<dbReference type="InterPro" id="IPR006336">
    <property type="entry name" value="GCS2"/>
</dbReference>
<evidence type="ECO:0000256" key="2">
    <source>
        <dbReference type="ARBA" id="ARBA00022741"/>
    </source>
</evidence>
<keyword evidence="1 5" id="KW-0436">Ligase</keyword>
<comment type="catalytic activity">
    <reaction evidence="4 5 6">
        <text>L-cysteine + L-glutamate + ATP = gamma-L-glutamyl-L-cysteine + ADP + phosphate + H(+)</text>
        <dbReference type="Rhea" id="RHEA:13285"/>
        <dbReference type="ChEBI" id="CHEBI:15378"/>
        <dbReference type="ChEBI" id="CHEBI:29985"/>
        <dbReference type="ChEBI" id="CHEBI:30616"/>
        <dbReference type="ChEBI" id="CHEBI:35235"/>
        <dbReference type="ChEBI" id="CHEBI:43474"/>
        <dbReference type="ChEBI" id="CHEBI:58173"/>
        <dbReference type="ChEBI" id="CHEBI:456216"/>
        <dbReference type="EC" id="6.3.2.2"/>
    </reaction>
</comment>
<dbReference type="EMBL" id="JAATVY010000037">
    <property type="protein sequence ID" value="NJC73811.1"/>
    <property type="molecule type" value="Genomic_DNA"/>
</dbReference>
<evidence type="ECO:0000256" key="7">
    <source>
        <dbReference type="SAM" id="MobiDB-lite"/>
    </source>
</evidence>
<comment type="pathway">
    <text evidence="5">Amino-acid biosynthesis; ergothioneine biosynthesis.</text>
</comment>
<dbReference type="InterPro" id="IPR017809">
    <property type="entry name" value="EgtA_Actinobacteria"/>
</dbReference>
<feature type="compositionally biased region" description="Pro residues" evidence="7">
    <location>
        <begin position="68"/>
        <end position="81"/>
    </location>
</feature>
<sequence>MADLAKRRDTEAGILHEVCEAEGYIASICFKTGPPALVGVELEWTVHDRHAPGAPLDPALLRRALGPHAPPTLAPDGPHQPLPGGGLVTLEPGGQVEISSAPAAALTALRHAVDGDRDRLARLLAAVDLHLGDSGIDPHRRPCRLIDTPRYAAMQRAFDAHGPHGHTMMCSTAGLQICVDAGEPHRIADRWAAIHALGPVLLATFATARRHAGRDSGWASARMAAWLGMDHRRTGPVGTAGDPGLAWARYALTAPLLCVRRPGGCWDAPPGVTFADWIAGALTPPPTTDDLAYHLSTLFPPVRPRGYLELRFLDAQPGGEWFAPVAVVTALLGDDTDLDAARAVCEPMEGRWRDAARLGLTDPALARAATGLLEVAARALGRTGLPSAERDAVIGVVERRLNGKAGP</sequence>
<dbReference type="SUPFAM" id="SSF55931">
    <property type="entry name" value="Glutamine synthetase/guanido kinase"/>
    <property type="match status" value="1"/>
</dbReference>
<dbReference type="InterPro" id="IPR014746">
    <property type="entry name" value="Gln_synth/guanido_kin_cat_dom"/>
</dbReference>
<dbReference type="InterPro" id="IPR035434">
    <property type="entry name" value="GCL_bact_plant"/>
</dbReference>
<proteinExistence type="inferred from homology"/>
<evidence type="ECO:0000313" key="9">
    <source>
        <dbReference type="Proteomes" id="UP000722989"/>
    </source>
</evidence>
<accession>A0ABX0Y6T2</accession>
<evidence type="ECO:0000256" key="3">
    <source>
        <dbReference type="ARBA" id="ARBA00022840"/>
    </source>
</evidence>
<evidence type="ECO:0000313" key="8">
    <source>
        <dbReference type="EMBL" id="NJC73811.1"/>
    </source>
</evidence>
<dbReference type="GO" id="GO:0004357">
    <property type="term" value="F:glutamate-cysteine ligase activity"/>
    <property type="evidence" value="ECO:0007669"/>
    <property type="project" value="UniProtKB-EC"/>
</dbReference>
<dbReference type="RefSeq" id="WP_167928714.1">
    <property type="nucleotide sequence ID" value="NZ_JAATVY010000037.1"/>
</dbReference>
<gene>
    <name evidence="5 8" type="primary">egtA</name>
    <name evidence="8" type="ORF">HC031_29460</name>
</gene>
<keyword evidence="3 5" id="KW-0067">ATP-binding</keyword>
<name>A0ABX0Y6T2_9ACTN</name>
<dbReference type="PANTHER" id="PTHR34378:SF1">
    <property type="entry name" value="GLUTAMATE--CYSTEINE LIGASE, CHLOROPLASTIC"/>
    <property type="match status" value="1"/>
</dbReference>